<evidence type="ECO:0000313" key="7">
    <source>
        <dbReference type="EMBL" id="KHJ99413.1"/>
    </source>
</evidence>
<evidence type="ECO:0000256" key="1">
    <source>
        <dbReference type="ARBA" id="ARBA00009995"/>
    </source>
</evidence>
<keyword evidence="4" id="KW-0808">Transferase</keyword>
<dbReference type="InterPro" id="IPR050271">
    <property type="entry name" value="UDP-glycosyltransferase"/>
</dbReference>
<name>A0A0B1TPC2_OESDE</name>
<evidence type="ECO:0000313" key="8">
    <source>
        <dbReference type="Proteomes" id="UP000053660"/>
    </source>
</evidence>
<keyword evidence="3" id="KW-0328">Glycosyltransferase</keyword>
<evidence type="ECO:0000256" key="6">
    <source>
        <dbReference type="ARBA" id="ARBA00047475"/>
    </source>
</evidence>
<accession>A0A0B1TPC2</accession>
<dbReference type="EC" id="2.4.1.17" evidence="2"/>
<comment type="catalytic activity">
    <reaction evidence="6">
        <text>glucuronate acceptor + UDP-alpha-D-glucuronate = acceptor beta-D-glucuronoside + UDP + H(+)</text>
        <dbReference type="Rhea" id="RHEA:21032"/>
        <dbReference type="ChEBI" id="CHEBI:15378"/>
        <dbReference type="ChEBI" id="CHEBI:58052"/>
        <dbReference type="ChEBI" id="CHEBI:58223"/>
        <dbReference type="ChEBI" id="CHEBI:132367"/>
        <dbReference type="ChEBI" id="CHEBI:132368"/>
        <dbReference type="EC" id="2.4.1.17"/>
    </reaction>
</comment>
<dbReference type="AlphaFoldDB" id="A0A0B1TPC2"/>
<proteinExistence type="inferred from homology"/>
<dbReference type="PANTHER" id="PTHR48043">
    <property type="entry name" value="EG:EG0003.4 PROTEIN-RELATED"/>
    <property type="match status" value="1"/>
</dbReference>
<evidence type="ECO:0000256" key="3">
    <source>
        <dbReference type="ARBA" id="ARBA00022676"/>
    </source>
</evidence>
<dbReference type="EMBL" id="KN549222">
    <property type="protein sequence ID" value="KHJ99413.1"/>
    <property type="molecule type" value="Genomic_DNA"/>
</dbReference>
<organism evidence="7 8">
    <name type="scientific">Oesophagostomum dentatum</name>
    <name type="common">Nodular worm</name>
    <dbReference type="NCBI Taxonomy" id="61180"/>
    <lineage>
        <taxon>Eukaryota</taxon>
        <taxon>Metazoa</taxon>
        <taxon>Ecdysozoa</taxon>
        <taxon>Nematoda</taxon>
        <taxon>Chromadorea</taxon>
        <taxon>Rhabditida</taxon>
        <taxon>Rhabditina</taxon>
        <taxon>Rhabditomorpha</taxon>
        <taxon>Strongyloidea</taxon>
        <taxon>Strongylidae</taxon>
        <taxon>Oesophagostomum</taxon>
    </lineage>
</organism>
<reference evidence="7 8" key="1">
    <citation type="submission" date="2014-03" db="EMBL/GenBank/DDBJ databases">
        <title>Draft genome of the hookworm Oesophagostomum dentatum.</title>
        <authorList>
            <person name="Mitreva M."/>
        </authorList>
    </citation>
    <scope>NUCLEOTIDE SEQUENCE [LARGE SCALE GENOMIC DNA]</scope>
    <source>
        <strain evidence="7 8">OD-Hann</strain>
    </source>
</reference>
<dbReference type="OrthoDB" id="5835829at2759"/>
<gene>
    <name evidence="7" type="ORF">OESDEN_00593</name>
</gene>
<dbReference type="PANTHER" id="PTHR48043:SF68">
    <property type="entry name" value="GLUCURONOSYLTRANSFERASE"/>
    <property type="match status" value="1"/>
</dbReference>
<sequence>MENSSQPHSTVYLCHREHRFCQPSESINRPDLYKGLNKSLVRERFQAISKNFPQLHWSSLVTEKFILVSFGSLAQAEYMPLHVAEKLLYAFSRSPFKVIWQTNSPLDSLEWAKKLRIPPNVILIRWTPLKEILAHPNLQYLICHGGINTINELLLFGVPVIGVYLQVGHKNVQRVRLLLSVKLLQILSVVVLPS</sequence>
<evidence type="ECO:0000256" key="4">
    <source>
        <dbReference type="ARBA" id="ARBA00022679"/>
    </source>
</evidence>
<keyword evidence="8" id="KW-1185">Reference proteome</keyword>
<dbReference type="GO" id="GO:0015020">
    <property type="term" value="F:glucuronosyltransferase activity"/>
    <property type="evidence" value="ECO:0007669"/>
    <property type="project" value="UniProtKB-EC"/>
</dbReference>
<dbReference type="Gene3D" id="3.40.50.2000">
    <property type="entry name" value="Glycogen Phosphorylase B"/>
    <property type="match status" value="1"/>
</dbReference>
<dbReference type="SUPFAM" id="SSF53756">
    <property type="entry name" value="UDP-Glycosyltransferase/glycogen phosphorylase"/>
    <property type="match status" value="1"/>
</dbReference>
<protein>
    <recommendedName>
        <fullName evidence="2">glucuronosyltransferase</fullName>
        <ecNumber evidence="2">2.4.1.17</ecNumber>
    </recommendedName>
</protein>
<keyword evidence="5" id="KW-0732">Signal</keyword>
<evidence type="ECO:0000256" key="5">
    <source>
        <dbReference type="ARBA" id="ARBA00022729"/>
    </source>
</evidence>
<evidence type="ECO:0000256" key="2">
    <source>
        <dbReference type="ARBA" id="ARBA00012544"/>
    </source>
</evidence>
<comment type="similarity">
    <text evidence="1">Belongs to the UDP-glycosyltransferase family.</text>
</comment>
<dbReference type="Proteomes" id="UP000053660">
    <property type="component" value="Unassembled WGS sequence"/>
</dbReference>
<dbReference type="Pfam" id="PF00201">
    <property type="entry name" value="UDPGT"/>
    <property type="match status" value="1"/>
</dbReference>
<dbReference type="InterPro" id="IPR002213">
    <property type="entry name" value="UDP_glucos_trans"/>
</dbReference>